<evidence type="ECO:0000256" key="13">
    <source>
        <dbReference type="RuleBase" id="RU003357"/>
    </source>
</evidence>
<evidence type="ECO:0000256" key="4">
    <source>
        <dbReference type="ARBA" id="ARBA00022496"/>
    </source>
</evidence>
<keyword evidence="17" id="KW-0675">Receptor</keyword>
<evidence type="ECO:0000256" key="7">
    <source>
        <dbReference type="ARBA" id="ARBA00023065"/>
    </source>
</evidence>
<dbReference type="PROSITE" id="PS52016">
    <property type="entry name" value="TONB_DEPENDENT_REC_3"/>
    <property type="match status" value="1"/>
</dbReference>
<keyword evidence="3 11" id="KW-1134">Transmembrane beta strand</keyword>
<evidence type="ECO:0000256" key="6">
    <source>
        <dbReference type="ARBA" id="ARBA00023004"/>
    </source>
</evidence>
<keyword evidence="8 12" id="KW-0798">TonB box</keyword>
<evidence type="ECO:0000259" key="16">
    <source>
        <dbReference type="Pfam" id="PF07715"/>
    </source>
</evidence>
<keyword evidence="14" id="KW-0732">Signal</keyword>
<keyword evidence="2 11" id="KW-0813">Transport</keyword>
<dbReference type="PANTHER" id="PTHR32552:SF81">
    <property type="entry name" value="TONB-DEPENDENT OUTER MEMBRANE RECEPTOR"/>
    <property type="match status" value="1"/>
</dbReference>
<dbReference type="SUPFAM" id="SSF56935">
    <property type="entry name" value="Porins"/>
    <property type="match status" value="1"/>
</dbReference>
<keyword evidence="7" id="KW-0406">Ion transport</keyword>
<dbReference type="GO" id="GO:0009279">
    <property type="term" value="C:cell outer membrane"/>
    <property type="evidence" value="ECO:0007669"/>
    <property type="project" value="UniProtKB-SubCell"/>
</dbReference>
<feature type="short sequence motif" description="TonB box" evidence="12">
    <location>
        <begin position="48"/>
        <end position="54"/>
    </location>
</feature>
<dbReference type="InterPro" id="IPR010916">
    <property type="entry name" value="TonB_box_CS"/>
</dbReference>
<dbReference type="InterPro" id="IPR000531">
    <property type="entry name" value="Beta-barrel_TonB"/>
</dbReference>
<keyword evidence="18" id="KW-1185">Reference proteome</keyword>
<dbReference type="Pfam" id="PF00593">
    <property type="entry name" value="TonB_dep_Rec_b-barrel"/>
    <property type="match status" value="1"/>
</dbReference>
<evidence type="ECO:0000313" key="18">
    <source>
        <dbReference type="Proteomes" id="UP000245086"/>
    </source>
</evidence>
<proteinExistence type="inferred from homology"/>
<dbReference type="InterPro" id="IPR012910">
    <property type="entry name" value="Plug_dom"/>
</dbReference>
<dbReference type="InterPro" id="IPR039426">
    <property type="entry name" value="TonB-dep_rcpt-like"/>
</dbReference>
<evidence type="ECO:0000256" key="12">
    <source>
        <dbReference type="PROSITE-ProRule" id="PRU10143"/>
    </source>
</evidence>
<feature type="signal peptide" evidence="14">
    <location>
        <begin position="1"/>
        <end position="31"/>
    </location>
</feature>
<evidence type="ECO:0000256" key="9">
    <source>
        <dbReference type="ARBA" id="ARBA00023136"/>
    </source>
</evidence>
<dbReference type="AlphaFoldDB" id="A0A2P2EA66"/>
<evidence type="ECO:0000256" key="11">
    <source>
        <dbReference type="PROSITE-ProRule" id="PRU01360"/>
    </source>
</evidence>
<dbReference type="PROSITE" id="PS00430">
    <property type="entry name" value="TONB_DEPENDENT_REC_1"/>
    <property type="match status" value="1"/>
</dbReference>
<dbReference type="Proteomes" id="UP000245086">
    <property type="component" value="Unassembled WGS sequence"/>
</dbReference>
<evidence type="ECO:0000256" key="2">
    <source>
        <dbReference type="ARBA" id="ARBA00022448"/>
    </source>
</evidence>
<evidence type="ECO:0000313" key="17">
    <source>
        <dbReference type="EMBL" id="GBF57944.1"/>
    </source>
</evidence>
<dbReference type="Gene3D" id="2.40.170.20">
    <property type="entry name" value="TonB-dependent receptor, beta-barrel domain"/>
    <property type="match status" value="3"/>
</dbReference>
<keyword evidence="6" id="KW-0408">Iron</keyword>
<dbReference type="InterPro" id="IPR036942">
    <property type="entry name" value="Beta-barrel_TonB_sf"/>
</dbReference>
<evidence type="ECO:0000256" key="10">
    <source>
        <dbReference type="ARBA" id="ARBA00023237"/>
    </source>
</evidence>
<sequence>MLNDFVTHATRKTLLATISGLAFVVATPAFAQQSTSEATAEPERGIETVVVTAQRREENLQNVPLSVSAFSAAQIQSRGLTDMSRLENAVPGLTFGRSGVDARPAIRGVRTENVGVNGDTTIGFFIDGVYQSRAAQATLGFVDLERVEVLRGPQGTLYGRNTFGGNISIATAQPRLGQFKAGLDVTVGENNKVRIEPFVNIPVSDIAALRISGVSEDDDGYVKNVNPSGNNLFDENTRYARAALLLKPTDRLTATIKIDRGSRGGAGGSAFGYKLVGTFFDVPSNQQLFNATPIRNLNTRGGNRDGVVDAPLTIDAGIPLFAAGDPYTIDTDQKTVLDLTSKNTSVNITYDFDSFTIKSITGFADFVAVRTSDTDFSASTIGTDYQLTSAETFSQELQVLSRGNGPLSYVVGAYYFDDKLRGVFINEQVARTVRGVGAPVSLPVAGAGFYDEQRADTKSIAAYAQGTYAVTEALKLTAGLRFTRDTKDFRFANAAAVLPLTGTPPTPVGTAITLRTGGIPDSAFGSRGVATNCVFAPTAIQPRPGFACLASNPAVLTGATYDTAEFEKLTWRLAADYQISEDRLIYGSVSTGFRSGGFNSGQNQAALTPTFKPEEVTAYEIGSKNRFLDNSLQLNVAAFFNQYDSLQEQRQIPAGNTTLSIIENSGKAEAKGAEIEAVWRPIDDLTLNLSLSVLDAKYTDYTNVPLPFGTSIVVADATQLTPTVVNGVTIANAGQRRIFAPGYKCGPVPGTGTGAPGAPALAFGCDLTGKKLPYASDYSGSFSAQYVFDLGGLGQVTPLAVLTFNSGFYGQPANSILDKQDAYTKLDLRVTWDINDNLSLAAFVNNVTDEATAQRFVWGGGGALQASYAPPKLWGIKANLRF</sequence>
<evidence type="ECO:0000256" key="8">
    <source>
        <dbReference type="ARBA" id="ARBA00023077"/>
    </source>
</evidence>
<feature type="chain" id="PRO_5015150731" evidence="14">
    <location>
        <begin position="32"/>
        <end position="882"/>
    </location>
</feature>
<protein>
    <submittedName>
        <fullName evidence="17">Pesticin receptor</fullName>
    </submittedName>
</protein>
<evidence type="ECO:0000256" key="3">
    <source>
        <dbReference type="ARBA" id="ARBA00022452"/>
    </source>
</evidence>
<gene>
    <name evidence="17" type="primary">fyuA_6</name>
    <name evidence="17" type="ORF">PbB2_01615</name>
</gene>
<comment type="subcellular location">
    <subcellularLocation>
        <location evidence="1 11">Cell outer membrane</location>
        <topology evidence="1 11">Multi-pass membrane protein</topology>
    </subcellularLocation>
</comment>
<dbReference type="PANTHER" id="PTHR32552">
    <property type="entry name" value="FERRICHROME IRON RECEPTOR-RELATED"/>
    <property type="match status" value="1"/>
</dbReference>
<comment type="caution">
    <text evidence="17">The sequence shown here is derived from an EMBL/GenBank/DDBJ whole genome shotgun (WGS) entry which is preliminary data.</text>
</comment>
<dbReference type="EMBL" id="BFBR01000004">
    <property type="protein sequence ID" value="GBF57944.1"/>
    <property type="molecule type" value="Genomic_DNA"/>
</dbReference>
<keyword evidence="10 11" id="KW-0998">Cell outer membrane</keyword>
<feature type="domain" description="TonB-dependent receptor-like beta-barrel" evidence="15">
    <location>
        <begin position="296"/>
        <end position="847"/>
    </location>
</feature>
<dbReference type="GO" id="GO:0006826">
    <property type="term" value="P:iron ion transport"/>
    <property type="evidence" value="ECO:0007669"/>
    <property type="project" value="UniProtKB-KW"/>
</dbReference>
<accession>A0A2P2EA66</accession>
<keyword evidence="9 11" id="KW-0472">Membrane</keyword>
<feature type="domain" description="TonB-dependent receptor plug" evidence="16">
    <location>
        <begin position="60"/>
        <end position="165"/>
    </location>
</feature>
<evidence type="ECO:0000256" key="1">
    <source>
        <dbReference type="ARBA" id="ARBA00004571"/>
    </source>
</evidence>
<evidence type="ECO:0000259" key="15">
    <source>
        <dbReference type="Pfam" id="PF00593"/>
    </source>
</evidence>
<reference evidence="17 18" key="1">
    <citation type="journal article" date="2018" name="Genome Announc.">
        <title>Draft Genome Sequence of "Candidatus Phycosocius bacilliformis," an Alphaproteobacterial Ectosymbiont of the Hydrocarbon-Producing Green Alga Botryococcus braunii.</title>
        <authorList>
            <person name="Tanabe Y."/>
            <person name="Yamaguchi H."/>
            <person name="Watanabe M.M."/>
        </authorList>
    </citation>
    <scope>NUCLEOTIDE SEQUENCE [LARGE SCALE GENOMIC DNA]</scope>
    <source>
        <strain evidence="17 18">BOTRYCO-2</strain>
    </source>
</reference>
<keyword evidence="5 11" id="KW-0812">Transmembrane</keyword>
<keyword evidence="4" id="KW-0410">Iron transport</keyword>
<comment type="similarity">
    <text evidence="11 13">Belongs to the TonB-dependent receptor family.</text>
</comment>
<organism evidence="17 18">
    <name type="scientific">Candidatus Phycosocius bacilliformis</name>
    <dbReference type="NCBI Taxonomy" id="1445552"/>
    <lineage>
        <taxon>Bacteria</taxon>
        <taxon>Pseudomonadati</taxon>
        <taxon>Pseudomonadota</taxon>
        <taxon>Alphaproteobacteria</taxon>
        <taxon>Caulobacterales</taxon>
        <taxon>Caulobacterales incertae sedis</taxon>
        <taxon>Candidatus Phycosocius</taxon>
    </lineage>
</organism>
<dbReference type="Pfam" id="PF07715">
    <property type="entry name" value="Plug"/>
    <property type="match status" value="1"/>
</dbReference>
<evidence type="ECO:0000256" key="5">
    <source>
        <dbReference type="ARBA" id="ARBA00022692"/>
    </source>
</evidence>
<evidence type="ECO:0000256" key="14">
    <source>
        <dbReference type="SAM" id="SignalP"/>
    </source>
</evidence>
<dbReference type="RefSeq" id="WP_108984804.1">
    <property type="nucleotide sequence ID" value="NZ_BFBR01000004.1"/>
</dbReference>
<name>A0A2P2EA66_9PROT</name>
<dbReference type="OrthoDB" id="7192131at2"/>